<evidence type="ECO:0000259" key="9">
    <source>
        <dbReference type="Pfam" id="PF00004"/>
    </source>
</evidence>
<dbReference type="InterPro" id="IPR027417">
    <property type="entry name" value="P-loop_NTPase"/>
</dbReference>
<dbReference type="CDD" id="cd18140">
    <property type="entry name" value="HLD_clamp_RFC"/>
    <property type="match status" value="1"/>
</dbReference>
<evidence type="ECO:0000256" key="3">
    <source>
        <dbReference type="ARBA" id="ARBA00022741"/>
    </source>
</evidence>
<dbReference type="PANTHER" id="PTHR46765">
    <property type="entry name" value="P-LOOP CONTAINING NUCLEOSIDE TRIPHOSPHATE HYDROLASES SUPERFAMILY PROTEIN"/>
    <property type="match status" value="1"/>
</dbReference>
<dbReference type="Gene3D" id="1.10.8.60">
    <property type="match status" value="1"/>
</dbReference>
<dbReference type="GO" id="GO:0016787">
    <property type="term" value="F:hydrolase activity"/>
    <property type="evidence" value="ECO:0007669"/>
    <property type="project" value="UniProtKB-KW"/>
</dbReference>
<reference evidence="10" key="1">
    <citation type="submission" date="2017-08" db="EMBL/GenBank/DDBJ databases">
        <authorList>
            <person name="Polle J.E."/>
            <person name="Barry K."/>
            <person name="Cushman J."/>
            <person name="Schmutz J."/>
            <person name="Tran D."/>
            <person name="Hathwaick L.T."/>
            <person name="Yim W.C."/>
            <person name="Jenkins J."/>
            <person name="Mckie-Krisberg Z.M."/>
            <person name="Prochnik S."/>
            <person name="Lindquist E."/>
            <person name="Dockter R.B."/>
            <person name="Adam C."/>
            <person name="Molina H."/>
            <person name="Bunkerborg J."/>
            <person name="Jin E."/>
            <person name="Buchheim M."/>
            <person name="Magnuson J."/>
        </authorList>
    </citation>
    <scope>NUCLEOTIDE SEQUENCE</scope>
    <source>
        <strain evidence="10">CCAP 19/18</strain>
    </source>
</reference>
<sequence>MRLMMQELEDARMSRLLADSRAQAEARQEEGTGLDAAHEASDGIGGAQNRCSKVAHRCNTHTHTHTHTHTSNICAPCTFVLSESKHRTSAGPAPPASIADQSGCQAPVTPPQQQGSMTQAPGGSLLWVNKYAPQSFMSLLSDEQTNRAVAKWVKSWDPCLGKTTLAHVVARHCGYQPHEINASDDRTATALTQRVTDAVQMKPVLGSRKPNLVVIDEIDGATGGAEGHSAIAALVKIITAGSKQQPEGNDGGKPESKQRAKSGKKGKGLPPLARPLICIANDLYAPALRPLREVAQIFQFKEPNVEKLVSRLQHICNLEHVRVDKSALYALVQRAGVDIRSCLNTLQLLAKQAAQHQHPGRGAASRPAPHIKAKQVLSCSCSAFFVLLRCLLLD</sequence>
<comment type="subcellular location">
    <subcellularLocation>
        <location evidence="1">Nucleus</location>
    </subcellularLocation>
</comment>
<keyword evidence="3" id="KW-0547">Nucleotide-binding</keyword>
<evidence type="ECO:0000313" key="10">
    <source>
        <dbReference type="EMBL" id="KAF5839559.1"/>
    </source>
</evidence>
<name>A0ABQ7GY80_DUNSA</name>
<feature type="region of interest" description="Disordered" evidence="8">
    <location>
        <begin position="86"/>
        <end position="118"/>
    </location>
</feature>
<feature type="domain" description="ATPase AAA-type core" evidence="9">
    <location>
        <begin position="158"/>
        <end position="243"/>
    </location>
</feature>
<organism evidence="10 11">
    <name type="scientific">Dunaliella salina</name>
    <name type="common">Green alga</name>
    <name type="synonym">Protococcus salinus</name>
    <dbReference type="NCBI Taxonomy" id="3046"/>
    <lineage>
        <taxon>Eukaryota</taxon>
        <taxon>Viridiplantae</taxon>
        <taxon>Chlorophyta</taxon>
        <taxon>core chlorophytes</taxon>
        <taxon>Chlorophyceae</taxon>
        <taxon>CS clade</taxon>
        <taxon>Chlamydomonadales</taxon>
        <taxon>Dunaliellaceae</taxon>
        <taxon>Dunaliella</taxon>
    </lineage>
</organism>
<dbReference type="Gene3D" id="3.40.50.300">
    <property type="entry name" value="P-loop containing nucleotide triphosphate hydrolases"/>
    <property type="match status" value="1"/>
</dbReference>
<keyword evidence="10" id="KW-0378">Hydrolase</keyword>
<keyword evidence="5" id="KW-0238">DNA-binding</keyword>
<protein>
    <submittedName>
        <fullName evidence="10">P-loop containing nucleoside triphosphate hydrolase protein</fullName>
    </submittedName>
</protein>
<evidence type="ECO:0000256" key="4">
    <source>
        <dbReference type="ARBA" id="ARBA00022840"/>
    </source>
</evidence>
<keyword evidence="4" id="KW-0067">ATP-binding</keyword>
<evidence type="ECO:0000256" key="6">
    <source>
        <dbReference type="ARBA" id="ARBA00023242"/>
    </source>
</evidence>
<feature type="region of interest" description="Disordered" evidence="8">
    <location>
        <begin position="20"/>
        <end position="45"/>
    </location>
</feature>
<dbReference type="PANTHER" id="PTHR46765:SF1">
    <property type="entry name" value="P-LOOP CONTAINING NUCLEOSIDE TRIPHOSPHATE HYDROLASES SUPERFAMILY PROTEIN"/>
    <property type="match status" value="1"/>
</dbReference>
<evidence type="ECO:0000256" key="5">
    <source>
        <dbReference type="ARBA" id="ARBA00023125"/>
    </source>
</evidence>
<evidence type="ECO:0000256" key="7">
    <source>
        <dbReference type="ARBA" id="ARBA00023306"/>
    </source>
</evidence>
<accession>A0ABQ7GY80</accession>
<gene>
    <name evidence="10" type="ORF">DUNSADRAFT_533</name>
</gene>
<reference evidence="10" key="2">
    <citation type="submission" date="2020-06" db="EMBL/GenBank/DDBJ databases">
        <authorList>
            <consortium name="DOE Joint Genome Institute"/>
            <person name="Calhoun S."/>
            <person name="Polle J.E."/>
            <person name="Mckie-Krisberg Z."/>
            <person name="Prochnik S."/>
            <person name="Neofotis P."/>
            <person name="Yim W.C."/>
            <person name="Hathwaik L.T."/>
            <person name="Jenkins J."/>
            <person name="Molina H."/>
            <person name="Bunkenborg J."/>
            <person name="Grigoriev I.V."/>
            <person name="Barry K."/>
            <person name="Schmutz J."/>
            <person name="Jin E."/>
            <person name="Cushman J.C."/>
            <person name="Magnuson J.K."/>
        </authorList>
    </citation>
    <scope>NUCLEOTIDE SEQUENCE</scope>
    <source>
        <strain evidence="10">CCAP 19/18</strain>
    </source>
</reference>
<dbReference type="Proteomes" id="UP000815325">
    <property type="component" value="Unassembled WGS sequence"/>
</dbReference>
<dbReference type="InterPro" id="IPR047854">
    <property type="entry name" value="RFC_lid"/>
</dbReference>
<feature type="compositionally biased region" description="Basic and acidic residues" evidence="8">
    <location>
        <begin position="22"/>
        <end position="41"/>
    </location>
</feature>
<dbReference type="InterPro" id="IPR053016">
    <property type="entry name" value="CTF18-RFC_complex"/>
</dbReference>
<keyword evidence="7" id="KW-0131">Cell cycle</keyword>
<evidence type="ECO:0000256" key="2">
    <source>
        <dbReference type="ARBA" id="ARBA00022705"/>
    </source>
</evidence>
<dbReference type="InterPro" id="IPR003959">
    <property type="entry name" value="ATPase_AAA_core"/>
</dbReference>
<dbReference type="Pfam" id="PF00004">
    <property type="entry name" value="AAA"/>
    <property type="match status" value="1"/>
</dbReference>
<keyword evidence="6" id="KW-0539">Nucleus</keyword>
<evidence type="ECO:0000256" key="8">
    <source>
        <dbReference type="SAM" id="MobiDB-lite"/>
    </source>
</evidence>
<feature type="region of interest" description="Disordered" evidence="8">
    <location>
        <begin position="242"/>
        <end position="268"/>
    </location>
</feature>
<dbReference type="EMBL" id="MU069540">
    <property type="protein sequence ID" value="KAF5839560.1"/>
    <property type="molecule type" value="Genomic_DNA"/>
</dbReference>
<evidence type="ECO:0000313" key="11">
    <source>
        <dbReference type="Proteomes" id="UP000815325"/>
    </source>
</evidence>
<comment type="caution">
    <text evidence="10">The sequence shown here is derived from an EMBL/GenBank/DDBJ whole genome shotgun (WGS) entry which is preliminary data.</text>
</comment>
<keyword evidence="11" id="KW-1185">Reference proteome</keyword>
<dbReference type="EMBL" id="MU069540">
    <property type="protein sequence ID" value="KAF5839559.1"/>
    <property type="molecule type" value="Genomic_DNA"/>
</dbReference>
<dbReference type="SUPFAM" id="SSF52540">
    <property type="entry name" value="P-loop containing nucleoside triphosphate hydrolases"/>
    <property type="match status" value="1"/>
</dbReference>
<keyword evidence="2" id="KW-0235">DNA replication</keyword>
<proteinExistence type="predicted"/>
<evidence type="ECO:0000256" key="1">
    <source>
        <dbReference type="ARBA" id="ARBA00004123"/>
    </source>
</evidence>